<dbReference type="Proteomes" id="UP000187406">
    <property type="component" value="Unassembled WGS sequence"/>
</dbReference>
<proteinExistence type="predicted"/>
<evidence type="ECO:0000313" key="7">
    <source>
        <dbReference type="Proteomes" id="UP000187406"/>
    </source>
</evidence>
<organism evidence="6 7">
    <name type="scientific">Cephalotus follicularis</name>
    <name type="common">Albany pitcher plant</name>
    <dbReference type="NCBI Taxonomy" id="3775"/>
    <lineage>
        <taxon>Eukaryota</taxon>
        <taxon>Viridiplantae</taxon>
        <taxon>Streptophyta</taxon>
        <taxon>Embryophyta</taxon>
        <taxon>Tracheophyta</taxon>
        <taxon>Spermatophyta</taxon>
        <taxon>Magnoliopsida</taxon>
        <taxon>eudicotyledons</taxon>
        <taxon>Gunneridae</taxon>
        <taxon>Pentapetalae</taxon>
        <taxon>rosids</taxon>
        <taxon>fabids</taxon>
        <taxon>Oxalidales</taxon>
        <taxon>Cephalotaceae</taxon>
        <taxon>Cephalotus</taxon>
    </lineage>
</organism>
<evidence type="ECO:0000256" key="3">
    <source>
        <dbReference type="ARBA" id="ARBA00022989"/>
    </source>
</evidence>
<feature type="transmembrane region" description="Helical" evidence="5">
    <location>
        <begin position="455"/>
        <end position="473"/>
    </location>
</feature>
<feature type="transmembrane region" description="Helical" evidence="5">
    <location>
        <begin position="418"/>
        <end position="435"/>
    </location>
</feature>
<keyword evidence="2 5" id="KW-0812">Transmembrane</keyword>
<evidence type="ECO:0000256" key="1">
    <source>
        <dbReference type="ARBA" id="ARBA00004141"/>
    </source>
</evidence>
<dbReference type="AlphaFoldDB" id="A0A1Q3DB35"/>
<feature type="transmembrane region" description="Helical" evidence="5">
    <location>
        <begin position="142"/>
        <end position="162"/>
    </location>
</feature>
<dbReference type="GO" id="GO:0005783">
    <property type="term" value="C:endoplasmic reticulum"/>
    <property type="evidence" value="ECO:0007669"/>
    <property type="project" value="TreeGrafter"/>
</dbReference>
<feature type="transmembrane region" description="Helical" evidence="5">
    <location>
        <begin position="268"/>
        <end position="290"/>
    </location>
</feature>
<dbReference type="PANTHER" id="PTHR20661:SF0">
    <property type="entry name" value="PHOSPHATIDYLINOSITOL-GLYCAN BIOSYNTHESIS CLASS W PROTEIN"/>
    <property type="match status" value="1"/>
</dbReference>
<gene>
    <name evidence="6" type="ORF">CFOL_v3_33108</name>
</gene>
<feature type="transmembrane region" description="Helical" evidence="5">
    <location>
        <begin position="485"/>
        <end position="506"/>
    </location>
</feature>
<feature type="transmembrane region" description="Helical" evidence="5">
    <location>
        <begin position="174"/>
        <end position="194"/>
    </location>
</feature>
<protein>
    <submittedName>
        <fullName evidence="6">GWT1 domain-containing protein</fullName>
    </submittedName>
</protein>
<evidence type="ECO:0000256" key="5">
    <source>
        <dbReference type="SAM" id="Phobius"/>
    </source>
</evidence>
<sequence>MDSLSNSLNPNKHLKEEFVSNLTGSSMLEISALLTAVSILVLLRHSISSYRPNDSNKADTSSKKSDDAIVVPRNWIAYVATLSVDFLFIVAPTLLLITVLAEWTYTCAILVILLLIFSIVAKRYGYSPPYLDRGPHSLRKTITSYRVSAMIMTYLCILAVDFRIFPREYAKTETYGTGLMDLGVGFFVLVNAIVSRQARNISSVNWKTTFQSTCPLLLLGLGRLVFTTGVDYQLHVGEYGVHWNFFFTLAAVSILTCIFNVPPQYSGIVGSIILIGYQSWLIHGLNVYLLSNERDTDIISKNKEGFFSVFGYWGLYLVGVQLGQYLFFGNHQSPMSRSNKWARTRVWIFSLLFWALTLLLDRHVDRVSRRMVGCAALLYLLAVRLLQHLKNVLWNYRLKNTYHAFYCKMHMLLMSLPRTYFICLLLVQVLAILMLSDYVPGSETTALEEAFNRNLLASFLLANMLTGLVNFLVDTLSASWMSALLILFAYAFILSATIGFVDFYGIRLKFW</sequence>
<dbReference type="FunCoup" id="A0A1Q3DB35">
    <property type="interactions" value="2395"/>
</dbReference>
<dbReference type="GO" id="GO:0032216">
    <property type="term" value="F:glucosaminyl-phosphatidylinositol O-acyltransferase activity"/>
    <property type="evidence" value="ECO:0007669"/>
    <property type="project" value="TreeGrafter"/>
</dbReference>
<evidence type="ECO:0000313" key="6">
    <source>
        <dbReference type="EMBL" id="GAV89694.1"/>
    </source>
</evidence>
<dbReference type="InterPro" id="IPR009447">
    <property type="entry name" value="PIGW/GWT1"/>
</dbReference>
<keyword evidence="7" id="KW-1185">Reference proteome</keyword>
<feature type="transmembrane region" description="Helical" evidence="5">
    <location>
        <begin position="20"/>
        <end position="43"/>
    </location>
</feature>
<name>A0A1Q3DB35_CEPFO</name>
<dbReference type="STRING" id="3775.A0A1Q3DB35"/>
<accession>A0A1Q3DB35</accession>
<evidence type="ECO:0000256" key="4">
    <source>
        <dbReference type="ARBA" id="ARBA00023136"/>
    </source>
</evidence>
<dbReference type="EMBL" id="BDDD01005673">
    <property type="protein sequence ID" value="GAV89694.1"/>
    <property type="molecule type" value="Genomic_DNA"/>
</dbReference>
<feature type="transmembrane region" description="Helical" evidence="5">
    <location>
        <begin position="341"/>
        <end position="361"/>
    </location>
</feature>
<feature type="transmembrane region" description="Helical" evidence="5">
    <location>
        <begin position="75"/>
        <end position="97"/>
    </location>
</feature>
<feature type="transmembrane region" description="Helical" evidence="5">
    <location>
        <begin position="241"/>
        <end position="261"/>
    </location>
</feature>
<comment type="caution">
    <text evidence="6">The sequence shown here is derived from an EMBL/GenBank/DDBJ whole genome shotgun (WGS) entry which is preliminary data.</text>
</comment>
<keyword evidence="4 5" id="KW-0472">Membrane</keyword>
<feature type="transmembrane region" description="Helical" evidence="5">
    <location>
        <begin position="310"/>
        <end position="329"/>
    </location>
</feature>
<dbReference type="InParanoid" id="A0A1Q3DB35"/>
<dbReference type="GO" id="GO:0006506">
    <property type="term" value="P:GPI anchor biosynthetic process"/>
    <property type="evidence" value="ECO:0007669"/>
    <property type="project" value="InterPro"/>
</dbReference>
<keyword evidence="3 5" id="KW-1133">Transmembrane helix</keyword>
<dbReference type="PIRSF" id="PIRSF017321">
    <property type="entry name" value="GWT1"/>
    <property type="match status" value="1"/>
</dbReference>
<feature type="transmembrane region" description="Helical" evidence="5">
    <location>
        <begin position="103"/>
        <end position="121"/>
    </location>
</feature>
<dbReference type="GO" id="GO:0016020">
    <property type="term" value="C:membrane"/>
    <property type="evidence" value="ECO:0007669"/>
    <property type="project" value="UniProtKB-SubCell"/>
</dbReference>
<comment type="subcellular location">
    <subcellularLocation>
        <location evidence="1">Membrane</location>
        <topology evidence="1">Multi-pass membrane protein</topology>
    </subcellularLocation>
</comment>
<dbReference type="GO" id="GO:0072659">
    <property type="term" value="P:protein localization to plasma membrane"/>
    <property type="evidence" value="ECO:0007669"/>
    <property type="project" value="TreeGrafter"/>
</dbReference>
<dbReference type="OrthoDB" id="15270at2759"/>
<reference evidence="7" key="1">
    <citation type="submission" date="2016-04" db="EMBL/GenBank/DDBJ databases">
        <title>Cephalotus genome sequencing.</title>
        <authorList>
            <person name="Fukushima K."/>
            <person name="Hasebe M."/>
            <person name="Fang X."/>
        </authorList>
    </citation>
    <scope>NUCLEOTIDE SEQUENCE [LARGE SCALE GENOMIC DNA]</scope>
    <source>
        <strain evidence="7">cv. St1</strain>
    </source>
</reference>
<evidence type="ECO:0000256" key="2">
    <source>
        <dbReference type="ARBA" id="ARBA00022692"/>
    </source>
</evidence>
<dbReference type="PANTHER" id="PTHR20661">
    <property type="entry name" value="PHOSPHATIDYLINOSITOL-GLYCAN BIOSYNTHESIS CLASS W PROTEIN"/>
    <property type="match status" value="1"/>
</dbReference>
<dbReference type="Pfam" id="PF06423">
    <property type="entry name" value="GWT1"/>
    <property type="match status" value="1"/>
</dbReference>